<accession>A0ABZ3FPL8</accession>
<sequence>MTDSAPAGWGRRGLGVLALGLVLSAATRRADGAPNPFGQSSAQSRFVLDPDGGWEAVEQRQIELRLAYELSFRVAFPDGIRLPDEPERPLPGLLMPDLGPVTGSFNGQSEPIEVERIGRRVEFGLPARDAEVGVHDLEVRHARSRASLVVGDRLHTYLQAGISGPITIVGEGIIAVGRHTRPGVFEPVGTATATGWELPRNDTRPAAWSAPSVLRVERAARRVAEPRISYA</sequence>
<proteinExistence type="predicted"/>
<dbReference type="RefSeq" id="WP_425309462.1">
    <property type="nucleotide sequence ID" value="NZ_CP154795.1"/>
</dbReference>
<keyword evidence="2" id="KW-1185">Reference proteome</keyword>
<gene>
    <name evidence="1" type="ORF">AADG42_12060</name>
</gene>
<protein>
    <submittedName>
        <fullName evidence="1">Uncharacterized protein</fullName>
    </submittedName>
</protein>
<organism evidence="1 2">
    <name type="scientific">Ammonicoccus fulvus</name>
    <dbReference type="NCBI Taxonomy" id="3138240"/>
    <lineage>
        <taxon>Bacteria</taxon>
        <taxon>Bacillati</taxon>
        <taxon>Actinomycetota</taxon>
        <taxon>Actinomycetes</taxon>
        <taxon>Propionibacteriales</taxon>
        <taxon>Propionibacteriaceae</taxon>
        <taxon>Ammonicoccus</taxon>
    </lineage>
</organism>
<dbReference type="Proteomes" id="UP001442841">
    <property type="component" value="Chromosome"/>
</dbReference>
<evidence type="ECO:0000313" key="1">
    <source>
        <dbReference type="EMBL" id="XAN08006.1"/>
    </source>
</evidence>
<reference evidence="1 2" key="1">
    <citation type="submission" date="2024-04" db="EMBL/GenBank/DDBJ databases">
        <title>Isolation of an actinomycete strain from pig manure.</title>
        <authorList>
            <person name="Gong T."/>
            <person name="Yu Z."/>
            <person name="An M."/>
            <person name="Wei C."/>
            <person name="Yang W."/>
            <person name="Liu L."/>
        </authorList>
    </citation>
    <scope>NUCLEOTIDE SEQUENCE [LARGE SCALE GENOMIC DNA]</scope>
    <source>
        <strain evidence="1 2">ZF39</strain>
    </source>
</reference>
<name>A0ABZ3FPL8_9ACTN</name>
<dbReference type="EMBL" id="CP154795">
    <property type="protein sequence ID" value="XAN08006.1"/>
    <property type="molecule type" value="Genomic_DNA"/>
</dbReference>
<evidence type="ECO:0000313" key="2">
    <source>
        <dbReference type="Proteomes" id="UP001442841"/>
    </source>
</evidence>